<proteinExistence type="predicted"/>
<gene>
    <name evidence="2" type="ORF">DBZ45_18755</name>
</gene>
<evidence type="ECO:0000256" key="1">
    <source>
        <dbReference type="SAM" id="Phobius"/>
    </source>
</evidence>
<feature type="transmembrane region" description="Helical" evidence="1">
    <location>
        <begin position="179"/>
        <end position="203"/>
    </location>
</feature>
<reference evidence="2 3" key="1">
    <citation type="submission" date="2018-04" db="EMBL/GenBank/DDBJ databases">
        <title>Bacteria isolated from cave deposits of Manipur.</title>
        <authorList>
            <person name="Sahoo D."/>
            <person name="Sarangthem I."/>
            <person name="Nandeibam J."/>
        </authorList>
    </citation>
    <scope>NUCLEOTIDE SEQUENCE [LARGE SCALE GENOMIC DNA]</scope>
    <source>
        <strain evidence="3">mrc11</strain>
    </source>
</reference>
<feature type="transmembrane region" description="Helical" evidence="1">
    <location>
        <begin position="33"/>
        <end position="51"/>
    </location>
</feature>
<evidence type="ECO:0000313" key="2">
    <source>
        <dbReference type="EMBL" id="RAM35672.1"/>
    </source>
</evidence>
<dbReference type="InterPro" id="IPR009781">
    <property type="entry name" value="DUF1345"/>
</dbReference>
<protein>
    <submittedName>
        <fullName evidence="2">DUF1345 domain-containing protein</fullName>
    </submittedName>
</protein>
<keyword evidence="1" id="KW-0472">Membrane</keyword>
<evidence type="ECO:0000313" key="3">
    <source>
        <dbReference type="Proteomes" id="UP000249166"/>
    </source>
</evidence>
<sequence>MSHIDRKALVSAIIGLVIAFVPALLGAPELAPLIGWSVAGCVFLIWAWTKAWPAGPEATGELARQEGRSRRLVDSLITGATFASLVAVVFALIRSQQKDPIGVAAAILAALGVVLAWALVNTVYAFKYARMYYHDDRHRFRFNQDEDPSYSDFAYAAFSIGMAYNASNVNESSTPSRRIALGHALLSYFFATFVVAVAINLVVSLGQSS</sequence>
<dbReference type="RefSeq" id="WP_111905353.1">
    <property type="nucleotide sequence ID" value="NZ_QLNP01000099.1"/>
</dbReference>
<feature type="transmembrane region" description="Helical" evidence="1">
    <location>
        <begin position="105"/>
        <end position="129"/>
    </location>
</feature>
<name>A0A328HAR9_ARTGO</name>
<dbReference type="OrthoDB" id="64737at2"/>
<organism evidence="2 3">
    <name type="scientific">Arthrobacter globiformis</name>
    <dbReference type="NCBI Taxonomy" id="1665"/>
    <lineage>
        <taxon>Bacteria</taxon>
        <taxon>Bacillati</taxon>
        <taxon>Actinomycetota</taxon>
        <taxon>Actinomycetes</taxon>
        <taxon>Micrococcales</taxon>
        <taxon>Micrococcaceae</taxon>
        <taxon>Arthrobacter</taxon>
    </lineage>
</organism>
<accession>A0A328HAR9</accession>
<keyword evidence="1" id="KW-0812">Transmembrane</keyword>
<dbReference type="Proteomes" id="UP000249166">
    <property type="component" value="Unassembled WGS sequence"/>
</dbReference>
<feature type="transmembrane region" description="Helical" evidence="1">
    <location>
        <begin position="7"/>
        <end position="27"/>
    </location>
</feature>
<comment type="caution">
    <text evidence="2">The sequence shown here is derived from an EMBL/GenBank/DDBJ whole genome shotgun (WGS) entry which is preliminary data.</text>
</comment>
<dbReference type="AlphaFoldDB" id="A0A328HAR9"/>
<keyword evidence="1" id="KW-1133">Transmembrane helix</keyword>
<feature type="transmembrane region" description="Helical" evidence="1">
    <location>
        <begin position="72"/>
        <end position="93"/>
    </location>
</feature>
<dbReference type="EMBL" id="QLNP01000099">
    <property type="protein sequence ID" value="RAM35672.1"/>
    <property type="molecule type" value="Genomic_DNA"/>
</dbReference>
<dbReference type="Pfam" id="PF07077">
    <property type="entry name" value="DUF1345"/>
    <property type="match status" value="1"/>
</dbReference>